<sequence>MIKNKKYLIVSGVILIICMSLYFPYPNNRIIFNRVTFMSFPISDQDGYNLLAIIGSFLFIFAMILLVKGMSSYHVRTVIIVLFAYTLLPLGLVAVYQETVAEGIAAISYDGEGTCDFERVSEDELNGECQLLITNHSGDPVTFEIEFLDPYIPDKAYRLTSLMNEGGPYQITVEADREKMVEVKELLDISDFPNHGDGGGSTNVHFKISDGERERVL</sequence>
<keyword evidence="2" id="KW-1185">Reference proteome</keyword>
<dbReference type="EMBL" id="CP104558">
    <property type="protein sequence ID" value="UXH46283.1"/>
    <property type="molecule type" value="Genomic_DNA"/>
</dbReference>
<accession>A0ACD4CCN9</accession>
<reference evidence="1" key="1">
    <citation type="submission" date="2022-09" db="EMBL/GenBank/DDBJ databases">
        <title>Complete genome sequence of Rossellomorea vietnamensis strain RL-WG62, a newly isolated PGPR with the potential for plant salinity stress alleviation.</title>
        <authorList>
            <person name="Ren L."/>
            <person name="Wang G."/>
            <person name="Hu H."/>
        </authorList>
    </citation>
    <scope>NUCLEOTIDE SEQUENCE</scope>
    <source>
        <strain evidence="1">RL-WG62</strain>
    </source>
</reference>
<evidence type="ECO:0000313" key="2">
    <source>
        <dbReference type="Proteomes" id="UP001064027"/>
    </source>
</evidence>
<name>A0ACD4CCN9_9BACI</name>
<protein>
    <submittedName>
        <fullName evidence="1">Uncharacterized protein</fullName>
    </submittedName>
</protein>
<evidence type="ECO:0000313" key="1">
    <source>
        <dbReference type="EMBL" id="UXH46283.1"/>
    </source>
</evidence>
<organism evidence="1 2">
    <name type="scientific">Rossellomorea vietnamensis</name>
    <dbReference type="NCBI Taxonomy" id="218284"/>
    <lineage>
        <taxon>Bacteria</taxon>
        <taxon>Bacillati</taxon>
        <taxon>Bacillota</taxon>
        <taxon>Bacilli</taxon>
        <taxon>Bacillales</taxon>
        <taxon>Bacillaceae</taxon>
        <taxon>Rossellomorea</taxon>
    </lineage>
</organism>
<gene>
    <name evidence="1" type="ORF">N5C46_09640</name>
</gene>
<dbReference type="Proteomes" id="UP001064027">
    <property type="component" value="Chromosome"/>
</dbReference>
<proteinExistence type="predicted"/>